<evidence type="ECO:0000313" key="5">
    <source>
        <dbReference type="Proteomes" id="UP000292424"/>
    </source>
</evidence>
<dbReference type="SUPFAM" id="SSF52172">
    <property type="entry name" value="CheY-like"/>
    <property type="match status" value="1"/>
</dbReference>
<dbReference type="EMBL" id="CP044016">
    <property type="protein sequence ID" value="QES90677.1"/>
    <property type="molecule type" value="Genomic_DNA"/>
</dbReference>
<evidence type="ECO:0000259" key="2">
    <source>
        <dbReference type="PROSITE" id="PS50110"/>
    </source>
</evidence>
<evidence type="ECO:0000313" key="4">
    <source>
        <dbReference type="EMBL" id="QES90677.1"/>
    </source>
</evidence>
<dbReference type="PROSITE" id="PS50110">
    <property type="entry name" value="RESPONSE_REGULATORY"/>
    <property type="match status" value="1"/>
</dbReference>
<proteinExistence type="predicted"/>
<feature type="domain" description="HTH LytTR-type" evidence="3">
    <location>
        <begin position="143"/>
        <end position="250"/>
    </location>
</feature>
<dbReference type="GO" id="GO:0000156">
    <property type="term" value="F:phosphorelay response regulator activity"/>
    <property type="evidence" value="ECO:0007669"/>
    <property type="project" value="InterPro"/>
</dbReference>
<protein>
    <submittedName>
        <fullName evidence="4">Response regulator transcription factor</fullName>
    </submittedName>
</protein>
<dbReference type="Gene3D" id="2.40.50.1020">
    <property type="entry name" value="LytTr DNA-binding domain"/>
    <property type="match status" value="1"/>
</dbReference>
<evidence type="ECO:0000256" key="1">
    <source>
        <dbReference type="PROSITE-ProRule" id="PRU00169"/>
    </source>
</evidence>
<reference evidence="4 5" key="1">
    <citation type="submission" date="2019-09" db="EMBL/GenBank/DDBJ databases">
        <title>Complete genome sequence of Arachidicoccus sp. B3-10 isolated from apple orchard soil.</title>
        <authorList>
            <person name="Kim H.S."/>
            <person name="Han K.-I."/>
            <person name="Suh M.K."/>
            <person name="Lee K.C."/>
            <person name="Eom M.K."/>
            <person name="Kim J.-S."/>
            <person name="Kang S.W."/>
            <person name="Sin Y."/>
            <person name="Lee J.-S."/>
        </authorList>
    </citation>
    <scope>NUCLEOTIDE SEQUENCE [LARGE SCALE GENOMIC DNA]</scope>
    <source>
        <strain evidence="4 5">B3-10</strain>
    </source>
</reference>
<dbReference type="AlphaFoldDB" id="A0A5P2G5X6"/>
<dbReference type="Gene3D" id="3.40.50.2300">
    <property type="match status" value="1"/>
</dbReference>
<name>A0A5P2G5X6_9BACT</name>
<dbReference type="Proteomes" id="UP000292424">
    <property type="component" value="Chromosome"/>
</dbReference>
<dbReference type="RefSeq" id="WP_131331662.1">
    <property type="nucleotide sequence ID" value="NZ_CP044016.1"/>
</dbReference>
<dbReference type="InterPro" id="IPR011006">
    <property type="entry name" value="CheY-like_superfamily"/>
</dbReference>
<dbReference type="GO" id="GO:0003677">
    <property type="term" value="F:DNA binding"/>
    <property type="evidence" value="ECO:0007669"/>
    <property type="project" value="InterPro"/>
</dbReference>
<dbReference type="SMART" id="SM00448">
    <property type="entry name" value="REC"/>
    <property type="match status" value="1"/>
</dbReference>
<evidence type="ECO:0000259" key="3">
    <source>
        <dbReference type="PROSITE" id="PS50930"/>
    </source>
</evidence>
<feature type="domain" description="Response regulatory" evidence="2">
    <location>
        <begin position="2"/>
        <end position="115"/>
    </location>
</feature>
<dbReference type="Pfam" id="PF00072">
    <property type="entry name" value="Response_reg"/>
    <property type="match status" value="1"/>
</dbReference>
<gene>
    <name evidence="4" type="ORF">E0W69_019135</name>
</gene>
<dbReference type="PANTHER" id="PTHR37299">
    <property type="entry name" value="TRANSCRIPTIONAL REGULATOR-RELATED"/>
    <property type="match status" value="1"/>
</dbReference>
<keyword evidence="1" id="KW-0597">Phosphoprotein</keyword>
<dbReference type="SMART" id="SM00850">
    <property type="entry name" value="LytTR"/>
    <property type="match status" value="1"/>
</dbReference>
<feature type="modified residue" description="4-aspartylphosphate" evidence="1">
    <location>
        <position position="55"/>
    </location>
</feature>
<dbReference type="OrthoDB" id="2168082at2"/>
<dbReference type="KEGG" id="arac:E0W69_019135"/>
<dbReference type="InterPro" id="IPR001789">
    <property type="entry name" value="Sig_transdc_resp-reg_receiver"/>
</dbReference>
<accession>A0A5P2G5X6</accession>
<sequence length="253" mass="29694">MNILIIEDELYTAQLLQTIIESNNSFIVVKILDSIEDSVSYLSRYQDSIDLIFMDIQLVDGDSFEIFKNVDVWVPIVFCTAYDEYTMKAIQNNGIDYILKPFEDIVVQNALIKYKKLIDSIYRKIPHQFSLAKSGQKQLQKSFLVQIKEKSIIVSIENIALFSLELETVYIYTIKGEKYPIYKSLEYVESVVSEEEYFKINRQMIVNRNAIVSIESYFNRKLFLHLNIDIKEKPIVSRLKVSYFKQWLESANI</sequence>
<dbReference type="InterPro" id="IPR046947">
    <property type="entry name" value="LytR-like"/>
</dbReference>
<dbReference type="Pfam" id="PF04397">
    <property type="entry name" value="LytTR"/>
    <property type="match status" value="1"/>
</dbReference>
<dbReference type="InterPro" id="IPR007492">
    <property type="entry name" value="LytTR_DNA-bd_dom"/>
</dbReference>
<dbReference type="PROSITE" id="PS50930">
    <property type="entry name" value="HTH_LYTTR"/>
    <property type="match status" value="1"/>
</dbReference>
<organism evidence="4 5">
    <name type="scientific">Rhizosphaericola mali</name>
    <dbReference type="NCBI Taxonomy" id="2545455"/>
    <lineage>
        <taxon>Bacteria</taxon>
        <taxon>Pseudomonadati</taxon>
        <taxon>Bacteroidota</taxon>
        <taxon>Chitinophagia</taxon>
        <taxon>Chitinophagales</taxon>
        <taxon>Chitinophagaceae</taxon>
        <taxon>Rhizosphaericola</taxon>
    </lineage>
</organism>
<keyword evidence="5" id="KW-1185">Reference proteome</keyword>
<dbReference type="PANTHER" id="PTHR37299:SF1">
    <property type="entry name" value="STAGE 0 SPORULATION PROTEIN A HOMOLOG"/>
    <property type="match status" value="1"/>
</dbReference>